<feature type="domain" description="CNH" evidence="4">
    <location>
        <begin position="492"/>
        <end position="781"/>
    </location>
</feature>
<dbReference type="KEGG" id="ero:EROM_030440"/>
<keyword evidence="2" id="KW-0175">Coiled coil</keyword>
<feature type="domain" description="DH" evidence="3">
    <location>
        <begin position="6"/>
        <end position="219"/>
    </location>
</feature>
<proteinExistence type="predicted"/>
<protein>
    <submittedName>
        <fullName evidence="5">Rho/Rac/Cdc42-like GTPases guanine nucleotide exchange factor</fullName>
    </submittedName>
</protein>
<name>I7ADM4_ENCRO</name>
<feature type="coiled-coil region" evidence="2">
    <location>
        <begin position="188"/>
        <end position="219"/>
    </location>
</feature>
<dbReference type="PROSITE" id="PS50010">
    <property type="entry name" value="DH_2"/>
    <property type="match status" value="1"/>
</dbReference>
<evidence type="ECO:0000259" key="4">
    <source>
        <dbReference type="PROSITE" id="PS50219"/>
    </source>
</evidence>
<dbReference type="InterPro" id="IPR035899">
    <property type="entry name" value="DBL_dom_sf"/>
</dbReference>
<keyword evidence="1" id="KW-0344">Guanine-nucleotide releasing factor</keyword>
<dbReference type="HOGENOM" id="CLU_018585_0_0_1"/>
<dbReference type="RefSeq" id="XP_009264162.1">
    <property type="nucleotide sequence ID" value="XM_009265887.1"/>
</dbReference>
<dbReference type="Pfam" id="PF00780">
    <property type="entry name" value="CNH"/>
    <property type="match status" value="1"/>
</dbReference>
<evidence type="ECO:0000256" key="2">
    <source>
        <dbReference type="SAM" id="Coils"/>
    </source>
</evidence>
<keyword evidence="6" id="KW-1185">Reference proteome</keyword>
<dbReference type="InterPro" id="IPR000219">
    <property type="entry name" value="DH_dom"/>
</dbReference>
<dbReference type="InterPro" id="IPR001180">
    <property type="entry name" value="CNH_dom"/>
</dbReference>
<dbReference type="EMBL" id="CP003520">
    <property type="protein sequence ID" value="AFN82665.1"/>
    <property type="molecule type" value="Genomic_DNA"/>
</dbReference>
<dbReference type="Gene3D" id="1.20.900.10">
    <property type="entry name" value="Dbl homology (DH) domain"/>
    <property type="match status" value="1"/>
</dbReference>
<dbReference type="InterPro" id="IPR052233">
    <property type="entry name" value="Rho-type_GEFs"/>
</dbReference>
<evidence type="ECO:0000313" key="5">
    <source>
        <dbReference type="EMBL" id="AFN82665.1"/>
    </source>
</evidence>
<dbReference type="PANTHER" id="PTHR46572">
    <property type="entry name" value="RHO1 GDP-GTP EXCHANGE PROTEIN 1-RELATED"/>
    <property type="match status" value="1"/>
</dbReference>
<dbReference type="GeneID" id="20520955"/>
<evidence type="ECO:0000313" key="6">
    <source>
        <dbReference type="Proteomes" id="UP000010094"/>
    </source>
</evidence>
<dbReference type="GO" id="GO:0005085">
    <property type="term" value="F:guanyl-nucleotide exchange factor activity"/>
    <property type="evidence" value="ECO:0007669"/>
    <property type="project" value="UniProtKB-KW"/>
</dbReference>
<organism evidence="5 6">
    <name type="scientific">Encephalitozoon romaleae (strain SJ-2008)</name>
    <name type="common">Microsporidian parasite</name>
    <dbReference type="NCBI Taxonomy" id="1178016"/>
    <lineage>
        <taxon>Eukaryota</taxon>
        <taxon>Fungi</taxon>
        <taxon>Fungi incertae sedis</taxon>
        <taxon>Microsporidia</taxon>
        <taxon>Unikaryonidae</taxon>
        <taxon>Encephalitozoon</taxon>
    </lineage>
</organism>
<dbReference type="VEuPathDB" id="MicrosporidiaDB:EROM_030440"/>
<evidence type="ECO:0000256" key="1">
    <source>
        <dbReference type="ARBA" id="ARBA00022658"/>
    </source>
</evidence>
<dbReference type="SMART" id="SM00325">
    <property type="entry name" value="RhoGEF"/>
    <property type="match status" value="1"/>
</dbReference>
<dbReference type="PROSITE" id="PS50219">
    <property type="entry name" value="CNH"/>
    <property type="match status" value="1"/>
</dbReference>
<dbReference type="AlphaFoldDB" id="I7ADM4"/>
<gene>
    <name evidence="5" type="ordered locus">EROM_030440</name>
</gene>
<reference evidence="5 6" key="1">
    <citation type="journal article" date="2012" name="Proc. Natl. Acad. Sci. U.S.A.">
        <title>Gain and loss of multiple functionally related, horizontally transferred genes in the reduced genomes of two microsporidian parasites.</title>
        <authorList>
            <person name="Pombert J.-F."/>
            <person name="Selman M."/>
            <person name="Burki F."/>
            <person name="Bardell F.T."/>
            <person name="Farinelli L."/>
            <person name="Solter L.F."/>
            <person name="Whitman D.W."/>
            <person name="Weiss L.M."/>
            <person name="Corradi N."/>
            <person name="Keeling P.J."/>
        </authorList>
    </citation>
    <scope>NUCLEOTIDE SEQUENCE [LARGE SCALE GENOMIC DNA]</scope>
    <source>
        <strain evidence="5 6">SJ-2008</strain>
    </source>
</reference>
<dbReference type="SUPFAM" id="SSF48065">
    <property type="entry name" value="DBL homology domain (DH-domain)"/>
    <property type="match status" value="1"/>
</dbReference>
<dbReference type="PANTHER" id="PTHR46572:SF1">
    <property type="entry name" value="RHO1 GUANINE NUCLEOTIDE EXCHANGE FACTOR TUS1"/>
    <property type="match status" value="1"/>
</dbReference>
<sequence>MSKSRKRIEAIGEIFKSEKSYIQDLLVWEKDFRVWILGYPLFSTPKIKYEICDRIFINLDRIQRLHKKIYEDMKRVNLGIYSEITGGNVLRNTDEYIIDKIDVENPGLRKLEYVSIYERYIEEFDLYNEYVRRLPKAEFELEKLVHRYPEFAKGVENFLKGKNAAFLGIKHFLYRPSQKLARYPLLLKAVVKNEEGNLKKEYERLIEKFKAIAKNVDKEFNKFGTQFAMYKLGINFRYKQNVKNQYCLALFQKKRKLLKEGEALVRGNSKEDSKMYKIFVFDHLILICDCPEDKFSEIYINEEPMFISRMVAVKENVEFFPEDPFFEKLFPLFLFERGGIRMWGLYFYDKGERDLYYNIIQKAILRIRSNLRNSITFKRLPFEVNETVRYACQANDRTWYDESLSSSDSLEYSTGTLSEESSPDSTEYSEMFKDQDVTKLINNFHRIRKDVASKEEKLDSEESQEGDEKSKEVSSRKRSLWKSFFPTADFFVSSIKIPPPLDRNDDPDYISAQKAMYIIAIGDGVYRLSNEQADKILDRRVEKIIYDSAYEIMLYQSGSTLYASHFNVESTSIEENVLKDDVDDFFYGITRQGPCIASTDSGDGKSVSIFLFLAVVSNDAITIELSRKLYIGLQVYNVFFCSEKIVIGCKDFEIVDMETLRTEELLQVYDPFIPILFHGLKNITARSIFPVSPHEFLLCFNTMGFVVDDTGKLKRTDIIFLWNCNPLGFKVVKNYVICLGRYIINIFDLKTGLLVFTKCQSKLRFVEGSMRPLLHDGRNFYEIMFGPEDNEKDTP</sequence>
<dbReference type="Proteomes" id="UP000010094">
    <property type="component" value="Chromosome III"/>
</dbReference>
<evidence type="ECO:0000259" key="3">
    <source>
        <dbReference type="PROSITE" id="PS50010"/>
    </source>
</evidence>
<dbReference type="Pfam" id="PF00621">
    <property type="entry name" value="RhoGEF"/>
    <property type="match status" value="1"/>
</dbReference>
<dbReference type="OrthoDB" id="2272012at2759"/>
<accession>I7ADM4</accession>